<dbReference type="GO" id="GO:0009435">
    <property type="term" value="P:NAD+ biosynthetic process"/>
    <property type="evidence" value="ECO:0007669"/>
    <property type="project" value="UniProtKB-UniPathway"/>
</dbReference>
<organism evidence="11 12">
    <name type="scientific">Actinobacillus pleuropneumoniae</name>
    <name type="common">Haemophilus pleuropneumoniae</name>
    <dbReference type="NCBI Taxonomy" id="715"/>
    <lineage>
        <taxon>Bacteria</taxon>
        <taxon>Pseudomonadati</taxon>
        <taxon>Pseudomonadota</taxon>
        <taxon>Gammaproteobacteria</taxon>
        <taxon>Pasteurellales</taxon>
        <taxon>Pasteurellaceae</taxon>
        <taxon>Actinobacillus</taxon>
    </lineage>
</organism>
<evidence type="ECO:0000256" key="9">
    <source>
        <dbReference type="ARBA" id="ARBA00048305"/>
    </source>
</evidence>
<feature type="domain" description="FAD-dependent oxidoreductase 2 FAD-binding" evidence="10">
    <location>
        <begin position="37"/>
        <end position="260"/>
    </location>
</feature>
<proteinExistence type="inferred from homology"/>
<evidence type="ECO:0000313" key="12">
    <source>
        <dbReference type="Proteomes" id="UP000275510"/>
    </source>
</evidence>
<dbReference type="Gene3D" id="3.90.700.10">
    <property type="entry name" value="Succinate dehydrogenase/fumarate reductase flavoprotein, catalytic domain"/>
    <property type="match status" value="1"/>
</dbReference>
<dbReference type="PRINTS" id="PR00368">
    <property type="entry name" value="FADPNR"/>
</dbReference>
<evidence type="ECO:0000313" key="11">
    <source>
        <dbReference type="EMBL" id="VEJ16808.1"/>
    </source>
</evidence>
<keyword evidence="7" id="KW-0274">FAD</keyword>
<dbReference type="SUPFAM" id="SSF51905">
    <property type="entry name" value="FAD/NAD(P)-binding domain"/>
    <property type="match status" value="1"/>
</dbReference>
<evidence type="ECO:0000256" key="4">
    <source>
        <dbReference type="ARBA" id="ARBA00012173"/>
    </source>
</evidence>
<dbReference type="EMBL" id="LR134515">
    <property type="protein sequence ID" value="VEJ16808.1"/>
    <property type="molecule type" value="Genomic_DNA"/>
</dbReference>
<dbReference type="Proteomes" id="UP000275510">
    <property type="component" value="Chromosome"/>
</dbReference>
<evidence type="ECO:0000256" key="3">
    <source>
        <dbReference type="ARBA" id="ARBA00008562"/>
    </source>
</evidence>
<dbReference type="PRINTS" id="PR00411">
    <property type="entry name" value="PNDRDTASEI"/>
</dbReference>
<dbReference type="InterPro" id="IPR005288">
    <property type="entry name" value="NadB"/>
</dbReference>
<dbReference type="Gene3D" id="3.50.50.60">
    <property type="entry name" value="FAD/NAD(P)-binding domain"/>
    <property type="match status" value="1"/>
</dbReference>
<comment type="cofactor">
    <cofactor evidence="1">
        <name>FAD</name>
        <dbReference type="ChEBI" id="CHEBI:57692"/>
    </cofactor>
</comment>
<dbReference type="AlphaFoldDB" id="A0A3S4ZV96"/>
<comment type="catalytic activity">
    <reaction evidence="9">
        <text>L-aspartate + O2 = iminosuccinate + H2O2</text>
        <dbReference type="Rhea" id="RHEA:25876"/>
        <dbReference type="ChEBI" id="CHEBI:15379"/>
        <dbReference type="ChEBI" id="CHEBI:16240"/>
        <dbReference type="ChEBI" id="CHEBI:29991"/>
        <dbReference type="ChEBI" id="CHEBI:77875"/>
        <dbReference type="EC" id="1.4.3.16"/>
    </reaction>
    <physiologicalReaction direction="left-to-right" evidence="9">
        <dbReference type="Rhea" id="RHEA:25877"/>
    </physiologicalReaction>
</comment>
<evidence type="ECO:0000256" key="1">
    <source>
        <dbReference type="ARBA" id="ARBA00001974"/>
    </source>
</evidence>
<dbReference type="InterPro" id="IPR036188">
    <property type="entry name" value="FAD/NAD-bd_sf"/>
</dbReference>
<keyword evidence="8 11" id="KW-0560">Oxidoreductase</keyword>
<feature type="domain" description="FAD-dependent oxidoreductase 2 FAD-binding" evidence="10">
    <location>
        <begin position="367"/>
        <end position="420"/>
    </location>
</feature>
<dbReference type="PANTHER" id="PTHR42716:SF2">
    <property type="entry name" value="L-ASPARTATE OXIDASE, CHLOROPLASTIC"/>
    <property type="match status" value="1"/>
</dbReference>
<comment type="pathway">
    <text evidence="2">Cofactor biosynthesis; NAD(+) biosynthesis; iminoaspartate from L-aspartate (oxidase route): step 1/1.</text>
</comment>
<dbReference type="Pfam" id="PF00890">
    <property type="entry name" value="FAD_binding_2"/>
    <property type="match status" value="2"/>
</dbReference>
<name>A0A3S4ZV96_ACTPL</name>
<accession>A0A3S4ZV96</accession>
<dbReference type="PANTHER" id="PTHR42716">
    <property type="entry name" value="L-ASPARTATE OXIDASE"/>
    <property type="match status" value="1"/>
</dbReference>
<keyword evidence="6" id="KW-0662">Pyridine nucleotide biosynthesis</keyword>
<dbReference type="Gene3D" id="1.20.58.100">
    <property type="entry name" value="Fumarate reductase/succinate dehydrogenase flavoprotein-like, C-terminal domain"/>
    <property type="match status" value="1"/>
</dbReference>
<dbReference type="InterPro" id="IPR037099">
    <property type="entry name" value="Fum_R/Succ_DH_flav-like_C_sf"/>
</dbReference>
<dbReference type="InterPro" id="IPR003953">
    <property type="entry name" value="FAD-dep_OxRdtase_2_FAD-bd"/>
</dbReference>
<comment type="similarity">
    <text evidence="3">Belongs to the FAD-dependent oxidoreductase 2 family. NadB subfamily.</text>
</comment>
<gene>
    <name evidence="11" type="primary">frdA_1</name>
    <name evidence="11" type="ORF">NCTC10976_00909</name>
</gene>
<dbReference type="InterPro" id="IPR027477">
    <property type="entry name" value="Succ_DH/fumarate_Rdtase_cat_sf"/>
</dbReference>
<evidence type="ECO:0000256" key="7">
    <source>
        <dbReference type="ARBA" id="ARBA00022827"/>
    </source>
</evidence>
<evidence type="ECO:0000259" key="10">
    <source>
        <dbReference type="Pfam" id="PF00890"/>
    </source>
</evidence>
<dbReference type="UniPathway" id="UPA00253">
    <property type="reaction ID" value="UER00326"/>
</dbReference>
<keyword evidence="5" id="KW-0285">Flavoprotein</keyword>
<evidence type="ECO:0000256" key="6">
    <source>
        <dbReference type="ARBA" id="ARBA00022642"/>
    </source>
</evidence>
<sequence>MPHRHYCNLCYSGQVYPALLFILIMHSIQITQTIYTDLLIVGSGIAGLAAAIEAERLGLKTTLISKMPIGSGASFFPLKATLGIQVTGENDSEKFQQDIERVGKGRTNPKIVKAYIEDSPQAIGLLAQIGFKPWLRNDNRPACFAKYPRPIYLINNWREAAQRAKQILDSQSTNVYEQATLLHIVTEQNQVQGAVFSLNTSGQICYIFCKTSQIILASGGIAGLYKDNLYPADIIGSTHFIAQQAGAKLANLAFIQFIPSFVEPKYKVLFGEHTLKYVIKITDENRQDLFPHLTETQFQQMMLARSHYAPFSVDFPCVEFDLVMMKHLLNNPQHKGIYLHYSPELYQDKQEFYTVYLNWLRQEVGIDLVKNKIAIAPFAHSCNGGIEIDEHGESCVAGLFAIGEIAHCIEGANRLGGNSVGGGLVFAKRAVAQAVKNLQKITEIQPLANTETYRLQAEKVLNQLNNPMGDNTLLASTVLKQIREQMARFANVYRTKANLTLLLNELQQLEKRFNPLAHHQQQGIEIFYALKTAQLVVSQMLNEPHSLGAHYLADKQ</sequence>
<protein>
    <recommendedName>
        <fullName evidence="4">L-aspartate oxidase</fullName>
        <ecNumber evidence="4">1.4.3.16</ecNumber>
    </recommendedName>
</protein>
<evidence type="ECO:0000256" key="8">
    <source>
        <dbReference type="ARBA" id="ARBA00023002"/>
    </source>
</evidence>
<dbReference type="GO" id="GO:0008734">
    <property type="term" value="F:L-aspartate oxidase activity"/>
    <property type="evidence" value="ECO:0007669"/>
    <property type="project" value="UniProtKB-EC"/>
</dbReference>
<dbReference type="SUPFAM" id="SSF46977">
    <property type="entry name" value="Succinate dehydrogenase/fumarate reductase flavoprotein C-terminal domain"/>
    <property type="match status" value="1"/>
</dbReference>
<dbReference type="EC" id="1.4.3.16" evidence="4"/>
<evidence type="ECO:0000256" key="5">
    <source>
        <dbReference type="ARBA" id="ARBA00022630"/>
    </source>
</evidence>
<evidence type="ECO:0000256" key="2">
    <source>
        <dbReference type="ARBA" id="ARBA00004950"/>
    </source>
</evidence>
<reference evidence="11 12" key="1">
    <citation type="submission" date="2018-12" db="EMBL/GenBank/DDBJ databases">
        <authorList>
            <consortium name="Pathogen Informatics"/>
        </authorList>
    </citation>
    <scope>NUCLEOTIDE SEQUENCE [LARGE SCALE GENOMIC DNA]</scope>
    <source>
        <strain evidence="11 12">NCTC10976</strain>
    </source>
</reference>